<evidence type="ECO:0000313" key="2">
    <source>
        <dbReference type="Proteomes" id="UP000226712"/>
    </source>
</evidence>
<dbReference type="Proteomes" id="UP000226712">
    <property type="component" value="Unassembled WGS sequence"/>
</dbReference>
<name>A0A2D6LP22_9ARCH</name>
<dbReference type="EMBL" id="NZBD01000002">
    <property type="protein sequence ID" value="MAG17927.1"/>
    <property type="molecule type" value="Genomic_DNA"/>
</dbReference>
<gene>
    <name evidence="1" type="ORF">CL944_00455</name>
</gene>
<evidence type="ECO:0000313" key="1">
    <source>
        <dbReference type="EMBL" id="MAG17927.1"/>
    </source>
</evidence>
<organism evidence="1 2">
    <name type="scientific">Candidatus Iainarchaeum sp</name>
    <dbReference type="NCBI Taxonomy" id="3101447"/>
    <lineage>
        <taxon>Archaea</taxon>
        <taxon>Candidatus Iainarchaeota</taxon>
        <taxon>Candidatus Iainarchaeia</taxon>
        <taxon>Candidatus Iainarchaeales</taxon>
        <taxon>Candidatus Iainarchaeaceae</taxon>
        <taxon>Candidatus Iainarchaeum</taxon>
    </lineage>
</organism>
<sequence>MVFMKRVLHTVIGFPKRFAGKFRDAVADKKQRSKQKYHKPSFVANVISATINTFRRDGKK</sequence>
<protein>
    <submittedName>
        <fullName evidence="1">Uncharacterized protein</fullName>
    </submittedName>
</protein>
<reference evidence="2" key="1">
    <citation type="submission" date="2017-09" db="EMBL/GenBank/DDBJ databases">
        <title>The Reconstruction of 2,631 Draft Metagenome-Assembled Genomes from the Global Oceans.</title>
        <authorList>
            <person name="Tully B.J."/>
            <person name="Graham E.D."/>
            <person name="Heidelberg J.F."/>
        </authorList>
    </citation>
    <scope>NUCLEOTIDE SEQUENCE [LARGE SCALE GENOMIC DNA]</scope>
</reference>
<accession>A0A2D6LP22</accession>
<proteinExistence type="predicted"/>
<comment type="caution">
    <text evidence="1">The sequence shown here is derived from an EMBL/GenBank/DDBJ whole genome shotgun (WGS) entry which is preliminary data.</text>
</comment>
<dbReference type="AlphaFoldDB" id="A0A2D6LP22"/>